<dbReference type="InterPro" id="IPR017853">
    <property type="entry name" value="GH"/>
</dbReference>
<keyword evidence="6" id="KW-0325">Glycoprotein</keyword>
<dbReference type="PANTHER" id="PTHR31776">
    <property type="entry name" value="ALPHA-L-ARABINOFURANOSIDASE 1"/>
    <property type="match status" value="1"/>
</dbReference>
<dbReference type="EC" id="3.2.1.55" evidence="3"/>
<dbReference type="RefSeq" id="WP_146404492.1">
    <property type="nucleotide sequence ID" value="NZ_SJPJ01000002.1"/>
</dbReference>
<dbReference type="OrthoDB" id="9758333at2"/>
<dbReference type="SUPFAM" id="SSF49785">
    <property type="entry name" value="Galactose-binding domain-like"/>
    <property type="match status" value="1"/>
</dbReference>
<evidence type="ECO:0000256" key="4">
    <source>
        <dbReference type="ARBA" id="ARBA00022729"/>
    </source>
</evidence>
<feature type="chain" id="PRO_5022819025" description="non-reducing end alpha-L-arabinofuranosidase" evidence="7">
    <location>
        <begin position="24"/>
        <end position="794"/>
    </location>
</feature>
<dbReference type="InterPro" id="IPR051563">
    <property type="entry name" value="Glycosyl_Hydrolase_51"/>
</dbReference>
<dbReference type="Gene3D" id="2.60.120.260">
    <property type="entry name" value="Galactose-binding domain-like"/>
    <property type="match status" value="1"/>
</dbReference>
<dbReference type="Pfam" id="PF06964">
    <property type="entry name" value="Alpha-L-AF_C"/>
    <property type="match status" value="1"/>
</dbReference>
<evidence type="ECO:0000256" key="5">
    <source>
        <dbReference type="ARBA" id="ARBA00022801"/>
    </source>
</evidence>
<evidence type="ECO:0000313" key="9">
    <source>
        <dbReference type="EMBL" id="TWT76757.1"/>
    </source>
</evidence>
<organism evidence="9 10">
    <name type="scientific">Novipirellula herctigrandis</name>
    <dbReference type="NCBI Taxonomy" id="2527986"/>
    <lineage>
        <taxon>Bacteria</taxon>
        <taxon>Pseudomonadati</taxon>
        <taxon>Planctomycetota</taxon>
        <taxon>Planctomycetia</taxon>
        <taxon>Pirellulales</taxon>
        <taxon>Pirellulaceae</taxon>
        <taxon>Novipirellula</taxon>
    </lineage>
</organism>
<dbReference type="Gene3D" id="3.20.20.80">
    <property type="entry name" value="Glycosidases"/>
    <property type="match status" value="1"/>
</dbReference>
<evidence type="ECO:0000256" key="3">
    <source>
        <dbReference type="ARBA" id="ARBA00012670"/>
    </source>
</evidence>
<comment type="catalytic activity">
    <reaction evidence="1">
        <text>Hydrolysis of terminal non-reducing alpha-L-arabinofuranoside residues in alpha-L-arabinosides.</text>
        <dbReference type="EC" id="3.2.1.55"/>
    </reaction>
</comment>
<dbReference type="InterPro" id="IPR055235">
    <property type="entry name" value="ASD1_cat"/>
</dbReference>
<dbReference type="AlphaFoldDB" id="A0A5C5YPI6"/>
<dbReference type="Proteomes" id="UP000315010">
    <property type="component" value="Unassembled WGS sequence"/>
</dbReference>
<dbReference type="Gene3D" id="2.60.40.1180">
    <property type="entry name" value="Golgi alpha-mannosidase II"/>
    <property type="match status" value="1"/>
</dbReference>
<evidence type="ECO:0000313" key="10">
    <source>
        <dbReference type="Proteomes" id="UP000315010"/>
    </source>
</evidence>
<feature type="signal peptide" evidence="7">
    <location>
        <begin position="1"/>
        <end position="23"/>
    </location>
</feature>
<evidence type="ECO:0000256" key="2">
    <source>
        <dbReference type="ARBA" id="ARBA00007186"/>
    </source>
</evidence>
<evidence type="ECO:0000256" key="1">
    <source>
        <dbReference type="ARBA" id="ARBA00001462"/>
    </source>
</evidence>
<protein>
    <recommendedName>
        <fullName evidence="3">non-reducing end alpha-L-arabinofuranosidase</fullName>
        <ecNumber evidence="3">3.2.1.55</ecNumber>
    </recommendedName>
</protein>
<evidence type="ECO:0000256" key="6">
    <source>
        <dbReference type="ARBA" id="ARBA00023180"/>
    </source>
</evidence>
<dbReference type="SMART" id="SM00813">
    <property type="entry name" value="Alpha-L-AF_C"/>
    <property type="match status" value="1"/>
</dbReference>
<dbReference type="GO" id="GO:0046556">
    <property type="term" value="F:alpha-L-arabinofuranosidase activity"/>
    <property type="evidence" value="ECO:0007669"/>
    <property type="project" value="UniProtKB-EC"/>
</dbReference>
<dbReference type="PANTHER" id="PTHR31776:SF0">
    <property type="entry name" value="ALPHA-L-ARABINOFURANOSIDASE 1"/>
    <property type="match status" value="1"/>
</dbReference>
<dbReference type="InterPro" id="IPR010496">
    <property type="entry name" value="AL/BT2_dom"/>
</dbReference>
<comment type="similarity">
    <text evidence="2">Belongs to the glycosyl hydrolase 51 family.</text>
</comment>
<dbReference type="GO" id="GO:0046373">
    <property type="term" value="P:L-arabinose metabolic process"/>
    <property type="evidence" value="ECO:0007669"/>
    <property type="project" value="InterPro"/>
</dbReference>
<dbReference type="InterPro" id="IPR013320">
    <property type="entry name" value="ConA-like_dom_sf"/>
</dbReference>
<dbReference type="InterPro" id="IPR008979">
    <property type="entry name" value="Galactose-bd-like_sf"/>
</dbReference>
<sequence precursor="true">MPCLRSKWLATALLLIVAQSAFANDASLTVHVDQSRATISPTLYGIFFEEINRAGDGGLYGEMIENRSFEDDKEKPTSWSSLGKGTLSLDQSLPLNSRNPTALRVDIPEEGGGVSNAGFKDAGLAIRSGESYRLSLYIRGEKLSEALHARLESSTGSLLAEQTVTEISGTWKKMELELTSKDEDLVGRLVLQTQGSGTLWLDMVSLFPKQTWKNHGMRTDLAEMVANMNPSFVRFPGGCFVEGDTMASAVRWKDTIGDVAQRKGNWCIWGYQTTGGFGVHEFLQWCEDLDAEPLYVINCGMAHKDSIPMDKMDEFVHDALDLIEYARGPVTSKWGALRAEAGHPEPFKMNYLQIGNENGGPLYEERYALFSKAIRKKHPDIQLIACDWGVIPDSYPLDIIDEHYYNTPRFFIEHADMHDAYDRSDARIYVGEYAVTQGCGQGNLIAALGEAAYMTGLERNSDHVVMSSYAPLFVNPDWRRWSPDAIVFDQARSYGTPSYHVQALFANHRGDVICPSELKVDEMEEEARAGYVGVGTWITQAEFKDIQVTKDGKTLFQSDFSTGSTDRWRMPSGQWEATEGVLRQTSMADNVRAMVGTASWNDYTLSLKARKLSGNEGFLIMFQHQNEAEKHWWNIGGWGNTASALEGLGDGERVPMNIETGRWYDIRVELRDKQVTCWLDGKKIHEATQKTLRPLYAVASRTKDNKELILKVVNVSSNSIKTTIKLDGAQVVQPEAKVWTMSSPSFDDENSFANPHNIAPEKSDFSEAATEFDKLFPARSVTIMRIGIESESDK</sequence>
<dbReference type="Pfam" id="PF06439">
    <property type="entry name" value="3keto-disac_hyd"/>
    <property type="match status" value="1"/>
</dbReference>
<keyword evidence="4 7" id="KW-0732">Signal</keyword>
<name>A0A5C5YPI6_9BACT</name>
<proteinExistence type="inferred from homology"/>
<gene>
    <name evidence="9" type="ORF">CA13_72560</name>
</gene>
<evidence type="ECO:0000256" key="7">
    <source>
        <dbReference type="SAM" id="SignalP"/>
    </source>
</evidence>
<evidence type="ECO:0000259" key="8">
    <source>
        <dbReference type="SMART" id="SM00813"/>
    </source>
</evidence>
<keyword evidence="5 9" id="KW-0378">Hydrolase</keyword>
<feature type="domain" description="Alpha-L-arabinofuranosidase C-terminal" evidence="8">
    <location>
        <begin position="431"/>
        <end position="780"/>
    </location>
</feature>
<reference evidence="9 10" key="1">
    <citation type="submission" date="2019-02" db="EMBL/GenBank/DDBJ databases">
        <title>Deep-cultivation of Planctomycetes and their phenomic and genomic characterization uncovers novel biology.</title>
        <authorList>
            <person name="Wiegand S."/>
            <person name="Jogler M."/>
            <person name="Boedeker C."/>
            <person name="Pinto D."/>
            <person name="Vollmers J."/>
            <person name="Rivas-Marin E."/>
            <person name="Kohn T."/>
            <person name="Peeters S.H."/>
            <person name="Heuer A."/>
            <person name="Rast P."/>
            <person name="Oberbeckmann S."/>
            <person name="Bunk B."/>
            <person name="Jeske O."/>
            <person name="Meyerdierks A."/>
            <person name="Storesund J.E."/>
            <person name="Kallscheuer N."/>
            <person name="Luecker S."/>
            <person name="Lage O.M."/>
            <person name="Pohl T."/>
            <person name="Merkel B.J."/>
            <person name="Hornburger P."/>
            <person name="Mueller R.-W."/>
            <person name="Bruemmer F."/>
            <person name="Labrenz M."/>
            <person name="Spormann A.M."/>
            <person name="Op Den Camp H."/>
            <person name="Overmann J."/>
            <person name="Amann R."/>
            <person name="Jetten M.S.M."/>
            <person name="Mascher T."/>
            <person name="Medema M.H."/>
            <person name="Devos D.P."/>
            <person name="Kaster A.-K."/>
            <person name="Ovreas L."/>
            <person name="Rohde M."/>
            <person name="Galperin M.Y."/>
            <person name="Jogler C."/>
        </authorList>
    </citation>
    <scope>NUCLEOTIDE SEQUENCE [LARGE SCALE GENOMIC DNA]</scope>
    <source>
        <strain evidence="9 10">CA13</strain>
    </source>
</reference>
<dbReference type="SUPFAM" id="SSF51011">
    <property type="entry name" value="Glycosyl hydrolase domain"/>
    <property type="match status" value="1"/>
</dbReference>
<dbReference type="InterPro" id="IPR013780">
    <property type="entry name" value="Glyco_hydro_b"/>
</dbReference>
<keyword evidence="9" id="KW-0326">Glycosidase</keyword>
<keyword evidence="10" id="KW-1185">Reference proteome</keyword>
<dbReference type="SUPFAM" id="SSF49899">
    <property type="entry name" value="Concanavalin A-like lectins/glucanases"/>
    <property type="match status" value="1"/>
</dbReference>
<accession>A0A5C5YPI6</accession>
<dbReference type="InterPro" id="IPR010720">
    <property type="entry name" value="Alpha-L-AF_C"/>
</dbReference>
<dbReference type="EMBL" id="SJPJ01000002">
    <property type="protein sequence ID" value="TWT76757.1"/>
    <property type="molecule type" value="Genomic_DNA"/>
</dbReference>
<dbReference type="Pfam" id="PF22848">
    <property type="entry name" value="ASD1_dom"/>
    <property type="match status" value="1"/>
</dbReference>
<comment type="caution">
    <text evidence="9">The sequence shown here is derived from an EMBL/GenBank/DDBJ whole genome shotgun (WGS) entry which is preliminary data.</text>
</comment>
<dbReference type="SUPFAM" id="SSF51445">
    <property type="entry name" value="(Trans)glycosidases"/>
    <property type="match status" value="1"/>
</dbReference>